<feature type="region of interest" description="Disordered" evidence="1">
    <location>
        <begin position="215"/>
        <end position="239"/>
    </location>
</feature>
<dbReference type="EMBL" id="PEBV01000030">
    <property type="protein sequence ID" value="PTQ52224.1"/>
    <property type="molecule type" value="Genomic_DNA"/>
</dbReference>
<name>A0A2T5G7R6_HYDSH</name>
<accession>A0A2T5G7R6</accession>
<evidence type="ECO:0000313" key="2">
    <source>
        <dbReference type="EMBL" id="PTQ52224.1"/>
    </source>
</evidence>
<dbReference type="Proteomes" id="UP000244180">
    <property type="component" value="Unassembled WGS sequence"/>
</dbReference>
<proteinExistence type="predicted"/>
<protein>
    <submittedName>
        <fullName evidence="2">Uncharacterized protein</fullName>
    </submittedName>
</protein>
<sequence length="239" mass="26759">MAIVLFITGRRRKGDPSPSPRTDRRKEGRSASVEEMLLSGRMMNDRIRVPGGEKVVWRVEPINTGVMSPAELDQLFYAYRQFLGTLYVPVSIYAVTGYVDLDRLINDFAGRAKNHPVFPPLLAQKIEEHLRGYVGRVRATRYYLVAHFRTADTDIESALHTLEAALHGLSQATGLLFYRLDEAGIRLFLADLMTKEAVLPELRLEARREAALREGGIHPVPKTARASGFDPGSIPAFRA</sequence>
<organism evidence="2 3">
    <name type="scientific">Hydrogenibacillus schlegelii</name>
    <name type="common">Bacillus schlegelii</name>
    <dbReference type="NCBI Taxonomy" id="1484"/>
    <lineage>
        <taxon>Bacteria</taxon>
        <taxon>Bacillati</taxon>
        <taxon>Bacillota</taxon>
        <taxon>Bacilli</taxon>
        <taxon>Bacillales</taxon>
        <taxon>Bacillales Family X. Incertae Sedis</taxon>
        <taxon>Hydrogenibacillus</taxon>
    </lineage>
</organism>
<gene>
    <name evidence="2" type="ORF">HSCHL_0695</name>
</gene>
<evidence type="ECO:0000313" key="3">
    <source>
        <dbReference type="Proteomes" id="UP000244180"/>
    </source>
</evidence>
<reference evidence="2 3" key="1">
    <citation type="submission" date="2017-08" db="EMBL/GenBank/DDBJ databases">
        <title>Burning lignite coal seam in the remote Altai Mountains harbors a hydrogen-driven thermophilic microbial community.</title>
        <authorList>
            <person name="Kadnikov V.V."/>
            <person name="Mardanov A.V."/>
            <person name="Ivasenko D."/>
            <person name="Beletsky A.V."/>
            <person name="Karnachuk O.V."/>
            <person name="Ravin N.V."/>
        </authorList>
    </citation>
    <scope>NUCLEOTIDE SEQUENCE [LARGE SCALE GENOMIC DNA]</scope>
    <source>
        <strain evidence="2">AL33</strain>
    </source>
</reference>
<comment type="caution">
    <text evidence="2">The sequence shown here is derived from an EMBL/GenBank/DDBJ whole genome shotgun (WGS) entry which is preliminary data.</text>
</comment>
<dbReference type="AlphaFoldDB" id="A0A2T5G7R6"/>
<feature type="region of interest" description="Disordered" evidence="1">
    <location>
        <begin position="11"/>
        <end position="31"/>
    </location>
</feature>
<evidence type="ECO:0000256" key="1">
    <source>
        <dbReference type="SAM" id="MobiDB-lite"/>
    </source>
</evidence>